<dbReference type="GO" id="GO:0016757">
    <property type="term" value="F:glycosyltransferase activity"/>
    <property type="evidence" value="ECO:0007669"/>
    <property type="project" value="UniProtKB-KW"/>
</dbReference>
<dbReference type="CDD" id="cd00761">
    <property type="entry name" value="Glyco_tranf_GTA_type"/>
    <property type="match status" value="1"/>
</dbReference>
<accession>A0ABZ3C5M5</accession>
<keyword evidence="3" id="KW-0472">Membrane</keyword>
<evidence type="ECO:0000256" key="1">
    <source>
        <dbReference type="ARBA" id="ARBA00022676"/>
    </source>
</evidence>
<dbReference type="RefSeq" id="WP_342371929.1">
    <property type="nucleotide sequence ID" value="NZ_CP115965.1"/>
</dbReference>
<keyword evidence="2 5" id="KW-0808">Transferase</keyword>
<sequence length="357" mass="40304">MPEPTASAAATPEKAATKDITFCVPCYNSSDYMDHCIDSILRGKGNIEIIIVNDGSTKDDTAAKADAWAERHPDIIKVIHQENKGHGGAVMAGLRAASGVYFKVVDSDDWLDPVALNLLLSKVRRFITSGSPVDLIVANYVYEHTNSGTQKVIRYRGFLPQNRVFTWNEIGPFGPGQNLLMHATVYRTQVLRDSGVELPEHTFYVDNIFVYVPLPHVQTLYYLPVNLYRYFIGREDQSVNENVQISRLDQQMRITRVMVEAHKLPDGVGNWKLAHYMASFLGLIVTASSIFCLLEGTEKGLRMRREMWEHIDSVDRDLKTTLGLRQWLVLGSNLPGPLGRRTSVGLYRLAQRLYRFS</sequence>
<keyword evidence="6" id="KW-1185">Reference proteome</keyword>
<proteinExistence type="predicted"/>
<organism evidence="5 6">
    <name type="scientific">Propioniciclava soli</name>
    <dbReference type="NCBI Taxonomy" id="2775081"/>
    <lineage>
        <taxon>Bacteria</taxon>
        <taxon>Bacillati</taxon>
        <taxon>Actinomycetota</taxon>
        <taxon>Actinomycetes</taxon>
        <taxon>Propionibacteriales</taxon>
        <taxon>Propionibacteriaceae</taxon>
        <taxon>Propioniciclava</taxon>
    </lineage>
</organism>
<evidence type="ECO:0000256" key="3">
    <source>
        <dbReference type="SAM" id="Phobius"/>
    </source>
</evidence>
<dbReference type="PANTHER" id="PTHR22916:SF51">
    <property type="entry name" value="GLYCOSYLTRANSFERASE EPSH-RELATED"/>
    <property type="match status" value="1"/>
</dbReference>
<evidence type="ECO:0000256" key="2">
    <source>
        <dbReference type="ARBA" id="ARBA00022679"/>
    </source>
</evidence>
<dbReference type="InterPro" id="IPR029044">
    <property type="entry name" value="Nucleotide-diphossugar_trans"/>
</dbReference>
<gene>
    <name evidence="5" type="ORF">PCC79_11745</name>
</gene>
<dbReference type="Proteomes" id="UP001434337">
    <property type="component" value="Chromosome"/>
</dbReference>
<protein>
    <submittedName>
        <fullName evidence="5">Glycosyltransferase</fullName>
        <ecNumber evidence="5">2.4.-.-</ecNumber>
    </submittedName>
</protein>
<dbReference type="EMBL" id="CP115965">
    <property type="protein sequence ID" value="WZW97572.1"/>
    <property type="molecule type" value="Genomic_DNA"/>
</dbReference>
<keyword evidence="3" id="KW-1133">Transmembrane helix</keyword>
<feature type="domain" description="Glycosyltransferase 2-like" evidence="4">
    <location>
        <begin position="22"/>
        <end position="125"/>
    </location>
</feature>
<dbReference type="InterPro" id="IPR001173">
    <property type="entry name" value="Glyco_trans_2-like"/>
</dbReference>
<keyword evidence="3" id="KW-0812">Transmembrane</keyword>
<evidence type="ECO:0000259" key="4">
    <source>
        <dbReference type="Pfam" id="PF00535"/>
    </source>
</evidence>
<reference evidence="5 6" key="1">
    <citation type="journal article" date="2023" name="Environ Microbiome">
        <title>A coral-associated actinobacterium mitigates coral bleaching under heat stress.</title>
        <authorList>
            <person name="Li J."/>
            <person name="Zou Y."/>
            <person name="Li Q."/>
            <person name="Zhang J."/>
            <person name="Bourne D.G."/>
            <person name="Lyu Y."/>
            <person name="Liu C."/>
            <person name="Zhang S."/>
        </authorList>
    </citation>
    <scope>NUCLEOTIDE SEQUENCE [LARGE SCALE GENOMIC DNA]</scope>
    <source>
        <strain evidence="5 6">SCSIO 13291</strain>
    </source>
</reference>
<dbReference type="PANTHER" id="PTHR22916">
    <property type="entry name" value="GLYCOSYLTRANSFERASE"/>
    <property type="match status" value="1"/>
</dbReference>
<dbReference type="Gene3D" id="3.90.550.10">
    <property type="entry name" value="Spore Coat Polysaccharide Biosynthesis Protein SpsA, Chain A"/>
    <property type="match status" value="1"/>
</dbReference>
<feature type="transmembrane region" description="Helical" evidence="3">
    <location>
        <begin position="273"/>
        <end position="294"/>
    </location>
</feature>
<evidence type="ECO:0000313" key="5">
    <source>
        <dbReference type="EMBL" id="WZW97572.1"/>
    </source>
</evidence>
<dbReference type="EC" id="2.4.-.-" evidence="5"/>
<name>A0ABZ3C5M5_9ACTN</name>
<evidence type="ECO:0000313" key="6">
    <source>
        <dbReference type="Proteomes" id="UP001434337"/>
    </source>
</evidence>
<keyword evidence="1 5" id="KW-0328">Glycosyltransferase</keyword>
<dbReference type="Pfam" id="PF00535">
    <property type="entry name" value="Glycos_transf_2"/>
    <property type="match status" value="1"/>
</dbReference>
<dbReference type="SUPFAM" id="SSF53448">
    <property type="entry name" value="Nucleotide-diphospho-sugar transferases"/>
    <property type="match status" value="1"/>
</dbReference>